<name>A0ACB0LXF7_TRIPR</name>
<proteinExistence type="predicted"/>
<evidence type="ECO:0000313" key="2">
    <source>
        <dbReference type="Proteomes" id="UP001177021"/>
    </source>
</evidence>
<sequence length="66" mass="7687">MIVHETLCVTSSKIASTTAHISSSSSSSDAKKSMVMIKRWFFFLKINLFKILQRHDKLIKRRIWGF</sequence>
<reference evidence="1" key="1">
    <citation type="submission" date="2023-10" db="EMBL/GenBank/DDBJ databases">
        <authorList>
            <person name="Rodriguez Cubillos JULIANA M."/>
            <person name="De Vega J."/>
        </authorList>
    </citation>
    <scope>NUCLEOTIDE SEQUENCE</scope>
</reference>
<evidence type="ECO:0000313" key="1">
    <source>
        <dbReference type="EMBL" id="CAJ2673182.1"/>
    </source>
</evidence>
<accession>A0ACB0LXF7</accession>
<comment type="caution">
    <text evidence="1">The sequence shown here is derived from an EMBL/GenBank/DDBJ whole genome shotgun (WGS) entry which is preliminary data.</text>
</comment>
<dbReference type="Proteomes" id="UP001177021">
    <property type="component" value="Unassembled WGS sequence"/>
</dbReference>
<dbReference type="EMBL" id="CASHSV030000716">
    <property type="protein sequence ID" value="CAJ2673182.1"/>
    <property type="molecule type" value="Genomic_DNA"/>
</dbReference>
<gene>
    <name evidence="1" type="ORF">MILVUS5_LOCUS36695</name>
</gene>
<protein>
    <submittedName>
        <fullName evidence="1">Uncharacterized protein</fullName>
    </submittedName>
</protein>
<keyword evidence="2" id="KW-1185">Reference proteome</keyword>
<organism evidence="1 2">
    <name type="scientific">Trifolium pratense</name>
    <name type="common">Red clover</name>
    <dbReference type="NCBI Taxonomy" id="57577"/>
    <lineage>
        <taxon>Eukaryota</taxon>
        <taxon>Viridiplantae</taxon>
        <taxon>Streptophyta</taxon>
        <taxon>Embryophyta</taxon>
        <taxon>Tracheophyta</taxon>
        <taxon>Spermatophyta</taxon>
        <taxon>Magnoliopsida</taxon>
        <taxon>eudicotyledons</taxon>
        <taxon>Gunneridae</taxon>
        <taxon>Pentapetalae</taxon>
        <taxon>rosids</taxon>
        <taxon>fabids</taxon>
        <taxon>Fabales</taxon>
        <taxon>Fabaceae</taxon>
        <taxon>Papilionoideae</taxon>
        <taxon>50 kb inversion clade</taxon>
        <taxon>NPAAA clade</taxon>
        <taxon>Hologalegina</taxon>
        <taxon>IRL clade</taxon>
        <taxon>Trifolieae</taxon>
        <taxon>Trifolium</taxon>
    </lineage>
</organism>